<dbReference type="Proteomes" id="UP000682733">
    <property type="component" value="Unassembled WGS sequence"/>
</dbReference>
<feature type="non-terminal residue" evidence="1">
    <location>
        <position position="1"/>
    </location>
</feature>
<sequence length="139" mass="15882">SSILSKYVSKAKIQFGIKRSLSLDVKNRWNSSFYMMETFLMMKNVIIALHNDKNGLQIKPEQRTRLGNLDMTTDEWALLETIQNVLKLFDGATKIVSGREYATIGTAYYTINVIKECLTDHHTDEHQLNALKNVTKTIG</sequence>
<protein>
    <submittedName>
        <fullName evidence="1">Uncharacterized protein</fullName>
    </submittedName>
</protein>
<dbReference type="EMBL" id="CAJOBA010054030">
    <property type="protein sequence ID" value="CAF4270898.1"/>
    <property type="molecule type" value="Genomic_DNA"/>
</dbReference>
<reference evidence="1" key="1">
    <citation type="submission" date="2021-02" db="EMBL/GenBank/DDBJ databases">
        <authorList>
            <person name="Nowell W R."/>
        </authorList>
    </citation>
    <scope>NUCLEOTIDE SEQUENCE</scope>
</reference>
<dbReference type="Proteomes" id="UP000677228">
    <property type="component" value="Unassembled WGS sequence"/>
</dbReference>
<evidence type="ECO:0000313" key="3">
    <source>
        <dbReference type="Proteomes" id="UP000677228"/>
    </source>
</evidence>
<dbReference type="InterPro" id="IPR012337">
    <property type="entry name" value="RNaseH-like_sf"/>
</dbReference>
<gene>
    <name evidence="1" type="ORF">OVA965_LOCUS36033</name>
    <name evidence="2" type="ORF">TMI583_LOCUS37027</name>
</gene>
<organism evidence="1 3">
    <name type="scientific">Didymodactylos carnosus</name>
    <dbReference type="NCBI Taxonomy" id="1234261"/>
    <lineage>
        <taxon>Eukaryota</taxon>
        <taxon>Metazoa</taxon>
        <taxon>Spiralia</taxon>
        <taxon>Gnathifera</taxon>
        <taxon>Rotifera</taxon>
        <taxon>Eurotatoria</taxon>
        <taxon>Bdelloidea</taxon>
        <taxon>Philodinida</taxon>
        <taxon>Philodinidae</taxon>
        <taxon>Didymodactylos</taxon>
    </lineage>
</organism>
<proteinExistence type="predicted"/>
<accession>A0A8S2FKD4</accession>
<dbReference type="AlphaFoldDB" id="A0A8S2FKD4"/>
<comment type="caution">
    <text evidence="1">The sequence shown here is derived from an EMBL/GenBank/DDBJ whole genome shotgun (WGS) entry which is preliminary data.</text>
</comment>
<dbReference type="EMBL" id="CAJNOK010032109">
    <property type="protein sequence ID" value="CAF1480303.1"/>
    <property type="molecule type" value="Genomic_DNA"/>
</dbReference>
<dbReference type="SUPFAM" id="SSF53098">
    <property type="entry name" value="Ribonuclease H-like"/>
    <property type="match status" value="1"/>
</dbReference>
<name>A0A8S2FKD4_9BILA</name>
<evidence type="ECO:0000313" key="2">
    <source>
        <dbReference type="EMBL" id="CAF4270898.1"/>
    </source>
</evidence>
<evidence type="ECO:0000313" key="1">
    <source>
        <dbReference type="EMBL" id="CAF1480303.1"/>
    </source>
</evidence>